<evidence type="ECO:0000313" key="3">
    <source>
        <dbReference type="Proteomes" id="UP000331127"/>
    </source>
</evidence>
<reference evidence="2 3" key="1">
    <citation type="submission" date="2019-10" db="EMBL/GenBank/DDBJ databases">
        <title>Whole genome shotgun sequence of Acrocarpospora macrocephala NBRC 16266.</title>
        <authorList>
            <person name="Ichikawa N."/>
            <person name="Kimura A."/>
            <person name="Kitahashi Y."/>
            <person name="Komaki H."/>
            <person name="Oguchi A."/>
        </authorList>
    </citation>
    <scope>NUCLEOTIDE SEQUENCE [LARGE SCALE GENOMIC DNA]</scope>
    <source>
        <strain evidence="2 3">NBRC 16266</strain>
    </source>
</reference>
<organism evidence="2 3">
    <name type="scientific">Acrocarpospora macrocephala</name>
    <dbReference type="NCBI Taxonomy" id="150177"/>
    <lineage>
        <taxon>Bacteria</taxon>
        <taxon>Bacillati</taxon>
        <taxon>Actinomycetota</taxon>
        <taxon>Actinomycetes</taxon>
        <taxon>Streptosporangiales</taxon>
        <taxon>Streptosporangiaceae</taxon>
        <taxon>Acrocarpospora</taxon>
    </lineage>
</organism>
<proteinExistence type="predicted"/>
<evidence type="ECO:0000256" key="1">
    <source>
        <dbReference type="SAM" id="SignalP"/>
    </source>
</evidence>
<keyword evidence="1" id="KW-0732">Signal</keyword>
<dbReference type="Proteomes" id="UP000331127">
    <property type="component" value="Unassembled WGS sequence"/>
</dbReference>
<name>A0A5M3WBK7_9ACTN</name>
<gene>
    <name evidence="2" type="ORF">Amac_000200</name>
</gene>
<feature type="chain" id="PRO_5024455812" evidence="1">
    <location>
        <begin position="23"/>
        <end position="163"/>
    </location>
</feature>
<dbReference type="OrthoDB" id="3535437at2"/>
<keyword evidence="3" id="KW-1185">Reference proteome</keyword>
<protein>
    <submittedName>
        <fullName evidence="2">Uncharacterized protein</fullName>
    </submittedName>
</protein>
<comment type="caution">
    <text evidence="2">The sequence shown here is derived from an EMBL/GenBank/DDBJ whole genome shotgun (WGS) entry which is preliminary data.</text>
</comment>
<evidence type="ECO:0000313" key="2">
    <source>
        <dbReference type="EMBL" id="GES06425.1"/>
    </source>
</evidence>
<dbReference type="AlphaFoldDB" id="A0A5M3WBK7"/>
<feature type="signal peptide" evidence="1">
    <location>
        <begin position="1"/>
        <end position="22"/>
    </location>
</feature>
<sequence>MRALAGLIAAAILFLPAAPALAAPAPVASKTGEASIYKARKSWDRYSPGKKAYAKGTLLATNLNKETIPPLATVKVTGKAYDLTKSSTCGYAVFRITYMKADGSLPFKHRTIRDCTYKSAKSFTFTDKRVYLVELKVCSEAKHSKPSLNCLYEQAWKILYSTQ</sequence>
<dbReference type="RefSeq" id="WP_155352183.1">
    <property type="nucleotide sequence ID" value="NZ_BAAAHL010000022.1"/>
</dbReference>
<accession>A0A5M3WBK7</accession>
<dbReference type="EMBL" id="BLAE01000003">
    <property type="protein sequence ID" value="GES06425.1"/>
    <property type="molecule type" value="Genomic_DNA"/>
</dbReference>